<dbReference type="AlphaFoldDB" id="A0A921P1F9"/>
<dbReference type="EMBL" id="PDWK01000021">
    <property type="protein sequence ID" value="KAF1689413.1"/>
    <property type="molecule type" value="Genomic_DNA"/>
</dbReference>
<proteinExistence type="inferred from homology"/>
<keyword evidence="3" id="KW-0732">Signal</keyword>
<evidence type="ECO:0000313" key="6">
    <source>
        <dbReference type="Proteomes" id="UP000717981"/>
    </source>
</evidence>
<organism evidence="5 6">
    <name type="scientific">Pseudoxanthomonas taiwanensis</name>
    <dbReference type="NCBI Taxonomy" id="176598"/>
    <lineage>
        <taxon>Bacteria</taxon>
        <taxon>Pseudomonadati</taxon>
        <taxon>Pseudomonadota</taxon>
        <taxon>Gammaproteobacteria</taxon>
        <taxon>Lysobacterales</taxon>
        <taxon>Lysobacteraceae</taxon>
        <taxon>Pseudoxanthomonas</taxon>
    </lineage>
</organism>
<dbReference type="OrthoDB" id="9805301at2"/>
<evidence type="ECO:0000256" key="1">
    <source>
        <dbReference type="PIRNR" id="PIRNR000897"/>
    </source>
</evidence>
<evidence type="ECO:0000259" key="4">
    <source>
        <dbReference type="SMART" id="SM00014"/>
    </source>
</evidence>
<dbReference type="Proteomes" id="UP000717981">
    <property type="component" value="Unassembled WGS sequence"/>
</dbReference>
<reference evidence="5" key="1">
    <citation type="submission" date="2017-10" db="EMBL/GenBank/DDBJ databases">
        <title>Whole genome sequencing of members of genus Pseudoxanthomonas.</title>
        <authorList>
            <person name="Kumar S."/>
            <person name="Bansal K."/>
            <person name="Kaur A."/>
            <person name="Patil P."/>
            <person name="Sharma S."/>
            <person name="Patil P.B."/>
        </authorList>
    </citation>
    <scope>NUCLEOTIDE SEQUENCE</scope>
    <source>
        <strain evidence="5">DSM 22914</strain>
    </source>
</reference>
<dbReference type="RefSeq" id="WP_162124088.1">
    <property type="nucleotide sequence ID" value="NZ_PDWK01000021.1"/>
</dbReference>
<dbReference type="GO" id="GO:0030288">
    <property type="term" value="C:outer membrane-bounded periplasmic space"/>
    <property type="evidence" value="ECO:0007669"/>
    <property type="project" value="InterPro"/>
</dbReference>
<dbReference type="SUPFAM" id="SSF48317">
    <property type="entry name" value="Acid phosphatase/Vanadium-dependent haloperoxidase"/>
    <property type="match status" value="1"/>
</dbReference>
<name>A0A921P1F9_9GAMM</name>
<accession>A0A921P1F9</accession>
<feature type="signal peptide" evidence="3">
    <location>
        <begin position="1"/>
        <end position="28"/>
    </location>
</feature>
<dbReference type="PRINTS" id="PR00483">
    <property type="entry name" value="BACPHPHTASE"/>
</dbReference>
<evidence type="ECO:0000256" key="2">
    <source>
        <dbReference type="SAM" id="MobiDB-lite"/>
    </source>
</evidence>
<dbReference type="EC" id="3.1.3.2" evidence="1"/>
<feature type="domain" description="Phosphatidic acid phosphatase type 2/haloperoxidase" evidence="4">
    <location>
        <begin position="110"/>
        <end position="224"/>
    </location>
</feature>
<evidence type="ECO:0000313" key="5">
    <source>
        <dbReference type="EMBL" id="KAF1689413.1"/>
    </source>
</evidence>
<dbReference type="SMART" id="SM00014">
    <property type="entry name" value="acidPPc"/>
    <property type="match status" value="1"/>
</dbReference>
<dbReference type="Pfam" id="PF01569">
    <property type="entry name" value="PAP2"/>
    <property type="match status" value="1"/>
</dbReference>
<dbReference type="GO" id="GO:0003993">
    <property type="term" value="F:acid phosphatase activity"/>
    <property type="evidence" value="ECO:0007669"/>
    <property type="project" value="UniProtKB-EC"/>
</dbReference>
<keyword evidence="6" id="KW-1185">Reference proteome</keyword>
<comment type="similarity">
    <text evidence="1">Belongs to the class A bacterial acid phosphatase family.</text>
</comment>
<dbReference type="PIRSF" id="PIRSF000897">
    <property type="entry name" value="Acid_Ptase_ClsA"/>
    <property type="match status" value="1"/>
</dbReference>
<comment type="catalytic activity">
    <reaction evidence="1">
        <text>a phosphate monoester + H2O = an alcohol + phosphate</text>
        <dbReference type="Rhea" id="RHEA:15017"/>
        <dbReference type="ChEBI" id="CHEBI:15377"/>
        <dbReference type="ChEBI" id="CHEBI:30879"/>
        <dbReference type="ChEBI" id="CHEBI:43474"/>
        <dbReference type="ChEBI" id="CHEBI:67140"/>
        <dbReference type="EC" id="3.1.3.2"/>
    </reaction>
</comment>
<comment type="caution">
    <text evidence="5">The sequence shown here is derived from an EMBL/GenBank/DDBJ whole genome shotgun (WGS) entry which is preliminary data.</text>
</comment>
<keyword evidence="1" id="KW-0378">Hydrolase</keyword>
<dbReference type="InterPro" id="IPR000326">
    <property type="entry name" value="PAP2/HPO"/>
</dbReference>
<evidence type="ECO:0000256" key="3">
    <source>
        <dbReference type="SAM" id="SignalP"/>
    </source>
</evidence>
<sequence length="248" mass="26411">MTRRIPLPRTLLAVCLLGAALAAPARQASPDTGYLAAEALPDGVALVPPPPAPGSAEEARDQAHMQAALALRDRPRFAQARPDADLDFPQAAALFECALGVPVDAQRTPATLRLLQRSLVDAARSTRGAKQKYQRPRPFLANGAPTCTPEEEASLRDSGSYPSGHAAIGWAWALTLAAAAPERGDALLARGREFGDSRVVCNVHWRSDVEQGQALGTATFLRLLAEPAFRADLEAATTELAARRRNAR</sequence>
<dbReference type="CDD" id="cd03397">
    <property type="entry name" value="PAP2_acid_phosphatase"/>
    <property type="match status" value="1"/>
</dbReference>
<dbReference type="InterPro" id="IPR036938">
    <property type="entry name" value="PAP2/HPO_sf"/>
</dbReference>
<feature type="chain" id="PRO_5037173645" description="Acid phosphatase" evidence="3">
    <location>
        <begin position="29"/>
        <end position="248"/>
    </location>
</feature>
<dbReference type="Gene3D" id="1.20.144.10">
    <property type="entry name" value="Phosphatidic acid phosphatase type 2/haloperoxidase"/>
    <property type="match status" value="1"/>
</dbReference>
<gene>
    <name evidence="5" type="ORF">CR938_05785</name>
</gene>
<feature type="region of interest" description="Disordered" evidence="2">
    <location>
        <begin position="126"/>
        <end position="158"/>
    </location>
</feature>
<dbReference type="InterPro" id="IPR001011">
    <property type="entry name" value="Acid_Pase_classA_bac"/>
</dbReference>
<protein>
    <recommendedName>
        <fullName evidence="1">Acid phosphatase</fullName>
        <ecNumber evidence="1">3.1.3.2</ecNumber>
    </recommendedName>
</protein>